<evidence type="ECO:0000313" key="3">
    <source>
        <dbReference type="Proteomes" id="UP000196475"/>
    </source>
</evidence>
<gene>
    <name evidence="2" type="ORF">BAA01_02480</name>
</gene>
<sequence>MQEIMEKARQLADLIVRSEEVDFYRRAEQQIKRSQKVQSLIAQIKRKQKELVHAKHLNKEQLAAQLEQELERLQDELDEIPIVAEFKESQLEINDLLQMVTNVIANTISEKIILSTGGDPLTGETGLMPLEDEKK</sequence>
<dbReference type="EMBL" id="LZRT01000036">
    <property type="protein sequence ID" value="OUM89743.1"/>
    <property type="molecule type" value="Genomic_DNA"/>
</dbReference>
<dbReference type="AlphaFoldDB" id="A0A1Y3PQU4"/>
<dbReference type="PIRSF" id="PIRSF021287">
    <property type="entry name" value="Biofilm_formation_YmcA"/>
    <property type="match status" value="1"/>
</dbReference>
<dbReference type="Proteomes" id="UP000196475">
    <property type="component" value="Unassembled WGS sequence"/>
</dbReference>
<keyword evidence="1" id="KW-0175">Coiled coil</keyword>
<dbReference type="SUPFAM" id="SSF158622">
    <property type="entry name" value="YheA/YmcA-like"/>
    <property type="match status" value="1"/>
</dbReference>
<dbReference type="Pfam" id="PF06133">
    <property type="entry name" value="Com_YlbF"/>
    <property type="match status" value="1"/>
</dbReference>
<dbReference type="PANTHER" id="PTHR38448">
    <property type="entry name" value="REGULATORY PROTEIN YLBF-RELATED"/>
    <property type="match status" value="1"/>
</dbReference>
<organism evidence="2 3">
    <name type="scientific">Bacillus thermozeamaize</name>
    <dbReference type="NCBI Taxonomy" id="230954"/>
    <lineage>
        <taxon>Bacteria</taxon>
        <taxon>Bacillati</taxon>
        <taxon>Bacillota</taxon>
        <taxon>Bacilli</taxon>
        <taxon>Bacillales</taxon>
        <taxon>Bacillaceae</taxon>
        <taxon>Bacillus</taxon>
    </lineage>
</organism>
<dbReference type="InterPro" id="IPR052767">
    <property type="entry name" value="Bact_com_dev_regulator"/>
</dbReference>
<dbReference type="Gene3D" id="1.20.1500.10">
    <property type="entry name" value="YheA/YmcA-like"/>
    <property type="match status" value="1"/>
</dbReference>
<comment type="caution">
    <text evidence="2">The sequence shown here is derived from an EMBL/GenBank/DDBJ whole genome shotgun (WGS) entry which is preliminary data.</text>
</comment>
<name>A0A1Y3PQU4_9BACI</name>
<reference evidence="3" key="1">
    <citation type="submission" date="2016-06" db="EMBL/GenBank/DDBJ databases">
        <authorList>
            <person name="Nascimento L."/>
            <person name="Pereira R.V."/>
            <person name="Martins L.F."/>
            <person name="Quaggio R.B."/>
            <person name="Silva A.M."/>
            <person name="Setubal J.C."/>
        </authorList>
    </citation>
    <scope>NUCLEOTIDE SEQUENCE [LARGE SCALE GENOMIC DNA]</scope>
</reference>
<protein>
    <submittedName>
        <fullName evidence="2">Master regulator for biofilm formation</fullName>
    </submittedName>
</protein>
<dbReference type="PANTHER" id="PTHR38448:SF1">
    <property type="entry name" value="YLBF FAMILY REGULATOR"/>
    <property type="match status" value="1"/>
</dbReference>
<dbReference type="InterPro" id="IPR023378">
    <property type="entry name" value="YheA/YmcA-like_dom_sf"/>
</dbReference>
<feature type="coiled-coil region" evidence="1">
    <location>
        <begin position="56"/>
        <end position="83"/>
    </location>
</feature>
<accession>A0A1Y3PQU4</accession>
<dbReference type="InterPro" id="IPR016783">
    <property type="entry name" value="Biofilm_formation_YmcA"/>
</dbReference>
<proteinExistence type="predicted"/>
<dbReference type="InterPro" id="IPR010368">
    <property type="entry name" value="Com_YlbF"/>
</dbReference>
<evidence type="ECO:0000313" key="2">
    <source>
        <dbReference type="EMBL" id="OUM89743.1"/>
    </source>
</evidence>
<evidence type="ECO:0000256" key="1">
    <source>
        <dbReference type="SAM" id="Coils"/>
    </source>
</evidence>